<reference evidence="7" key="1">
    <citation type="submission" date="2017-01" db="EMBL/GenBank/DDBJ databases">
        <authorList>
            <person name="Wang Y."/>
            <person name="White M."/>
            <person name="Kvist S."/>
            <person name="Moncalvo J.-M."/>
        </authorList>
    </citation>
    <scope>NUCLEOTIDE SEQUENCE [LARGE SCALE GENOMIC DNA]</scope>
    <source>
        <strain evidence="7">ID-206-W2</strain>
    </source>
</reference>
<dbReference type="OrthoDB" id="202203at2759"/>
<dbReference type="PRINTS" id="PR00368">
    <property type="entry name" value="FADPNR"/>
</dbReference>
<accession>A0A1R1YAL2</accession>
<protein>
    <submittedName>
        <fullName evidence="6">Apoptosis-inducing factor-like protein</fullName>
    </submittedName>
</protein>
<evidence type="ECO:0000259" key="5">
    <source>
        <dbReference type="Pfam" id="PF07992"/>
    </source>
</evidence>
<feature type="domain" description="FAD/NAD(P)-binding" evidence="5">
    <location>
        <begin position="104"/>
        <end position="399"/>
    </location>
</feature>
<evidence type="ECO:0000313" key="6">
    <source>
        <dbReference type="EMBL" id="OMJ23952.1"/>
    </source>
</evidence>
<keyword evidence="7" id="KW-1185">Reference proteome</keyword>
<proteinExistence type="inferred from homology"/>
<dbReference type="Proteomes" id="UP000187429">
    <property type="component" value="Unassembled WGS sequence"/>
</dbReference>
<dbReference type="EMBL" id="LSSM01001931">
    <property type="protein sequence ID" value="OMJ23952.1"/>
    <property type="molecule type" value="Genomic_DNA"/>
</dbReference>
<keyword evidence="4" id="KW-0560">Oxidoreductase</keyword>
<gene>
    <name evidence="6" type="ORF">AYI69_g4807</name>
</gene>
<dbReference type="InterPro" id="IPR023753">
    <property type="entry name" value="FAD/NAD-binding_dom"/>
</dbReference>
<dbReference type="GO" id="GO:0004174">
    <property type="term" value="F:electron-transferring-flavoprotein dehydrogenase activity"/>
    <property type="evidence" value="ECO:0007669"/>
    <property type="project" value="TreeGrafter"/>
</dbReference>
<comment type="caution">
    <text evidence="6">The sequence shown here is derived from an EMBL/GenBank/DDBJ whole genome shotgun (WGS) entry which is preliminary data.</text>
</comment>
<dbReference type="PANTHER" id="PTHR43735:SF3">
    <property type="entry name" value="FERROPTOSIS SUPPRESSOR PROTEIN 1"/>
    <property type="match status" value="1"/>
</dbReference>
<dbReference type="Gene3D" id="3.50.50.100">
    <property type="match status" value="1"/>
</dbReference>
<comment type="similarity">
    <text evidence="1">Belongs to the FAD-dependent oxidoreductase family.</text>
</comment>
<keyword evidence="2" id="KW-0285">Flavoprotein</keyword>
<dbReference type="GO" id="GO:0050660">
    <property type="term" value="F:flavin adenine dinucleotide binding"/>
    <property type="evidence" value="ECO:0007669"/>
    <property type="project" value="TreeGrafter"/>
</dbReference>
<dbReference type="PANTHER" id="PTHR43735">
    <property type="entry name" value="APOPTOSIS-INDUCING FACTOR 1"/>
    <property type="match status" value="1"/>
</dbReference>
<evidence type="ECO:0000256" key="3">
    <source>
        <dbReference type="ARBA" id="ARBA00022827"/>
    </source>
</evidence>
<organism evidence="6 7">
    <name type="scientific">Smittium culicis</name>
    <dbReference type="NCBI Taxonomy" id="133412"/>
    <lineage>
        <taxon>Eukaryota</taxon>
        <taxon>Fungi</taxon>
        <taxon>Fungi incertae sedis</taxon>
        <taxon>Zoopagomycota</taxon>
        <taxon>Kickxellomycotina</taxon>
        <taxon>Harpellomycetes</taxon>
        <taxon>Harpellales</taxon>
        <taxon>Legeriomycetaceae</taxon>
        <taxon>Smittium</taxon>
    </lineage>
</organism>
<dbReference type="Pfam" id="PF07992">
    <property type="entry name" value="Pyr_redox_2"/>
    <property type="match status" value="1"/>
</dbReference>
<keyword evidence="3" id="KW-0274">FAD</keyword>
<evidence type="ECO:0000256" key="1">
    <source>
        <dbReference type="ARBA" id="ARBA00006442"/>
    </source>
</evidence>
<dbReference type="PRINTS" id="PR00469">
    <property type="entry name" value="PNDRDTASEII"/>
</dbReference>
<dbReference type="GO" id="GO:0005737">
    <property type="term" value="C:cytoplasm"/>
    <property type="evidence" value="ECO:0007669"/>
    <property type="project" value="TreeGrafter"/>
</dbReference>
<sequence length="498" mass="55617">MKFDDQCAAPPPPKINRNSVAFSKEEQNGYLAKGVDAEKKSLKSRFGKLFGRGKSGSPEISENLEIGMDNMSISGRSMTPSSYSMSVFSTNLSIVSENTSSNAMNIVIIGCSIAGLYASKYLEKNCASGVRITVIEPNKRLYFKTGSFSACFDTTLAPHLSVPLDKLFKYSHNKLKNDRVTKVFDDYVETENGETIYYDALVIASGSIYSCPNKMTGNDVKKTTDKYKEYFKELHRAKSLLILGGGPTGVEFALRAFKEKNIEKITIVHDECMILDENYSEAFRKKIQSKLEIEGVELLLSDKAKITKGENYGYPVKGRWLETEAGKMIFSDIQIDCTGILANSSFMEGLNTDHNKVTDKDCGFIRVNRYLQVIGHPKMFAIGDVNNIGGLKVIERAKTQAETVATTIYKWLKQYNQGSNSISSIEPCSWNIDSEMAYISIKNNELDEADEDDGFHGRKLLNESMKSKVEPEIKTRKASDLKAIYKLLGLDLKNRSSF</sequence>
<evidence type="ECO:0000313" key="7">
    <source>
        <dbReference type="Proteomes" id="UP000187429"/>
    </source>
</evidence>
<dbReference type="InterPro" id="IPR036188">
    <property type="entry name" value="FAD/NAD-bd_sf"/>
</dbReference>
<evidence type="ECO:0000256" key="2">
    <source>
        <dbReference type="ARBA" id="ARBA00022630"/>
    </source>
</evidence>
<dbReference type="AlphaFoldDB" id="A0A1R1YAL2"/>
<dbReference type="SUPFAM" id="SSF51905">
    <property type="entry name" value="FAD/NAD(P)-binding domain"/>
    <property type="match status" value="2"/>
</dbReference>
<evidence type="ECO:0000256" key="4">
    <source>
        <dbReference type="ARBA" id="ARBA00023002"/>
    </source>
</evidence>
<name>A0A1R1YAL2_9FUNG</name>